<organism evidence="1 2">
    <name type="scientific">Enterobacter ludwigii</name>
    <dbReference type="NCBI Taxonomy" id="299767"/>
    <lineage>
        <taxon>Bacteria</taxon>
        <taxon>Pseudomonadati</taxon>
        <taxon>Pseudomonadota</taxon>
        <taxon>Gammaproteobacteria</taxon>
        <taxon>Enterobacterales</taxon>
        <taxon>Enterobacteriaceae</taxon>
        <taxon>Enterobacter</taxon>
        <taxon>Enterobacter cloacae complex</taxon>
    </lineage>
</organism>
<dbReference type="KEGG" id="eec:EcWSU1_00043"/>
<evidence type="ECO:0000313" key="2">
    <source>
        <dbReference type="Proteomes" id="UP000007838"/>
    </source>
</evidence>
<accession>G8LEW0</accession>
<dbReference type="Proteomes" id="UP000007838">
    <property type="component" value="Chromosome"/>
</dbReference>
<proteinExistence type="predicted"/>
<gene>
    <name evidence="1" type="ORF">EcWSU1_00043</name>
</gene>
<evidence type="ECO:0000313" key="1">
    <source>
        <dbReference type="EMBL" id="AEW71483.1"/>
    </source>
</evidence>
<reference evidence="1 2" key="1">
    <citation type="journal article" date="2011" name="Stand. Genomic Sci.">
        <title>Complete genome of the onion pathogen Enterobacter cloacae EcWSU1.</title>
        <authorList>
            <person name="Humann J.L."/>
            <person name="Wildung M."/>
            <person name="Cheng C.H."/>
            <person name="Lee T."/>
            <person name="Stewart J.E."/>
            <person name="Drew J.C."/>
            <person name="Triplett E.W."/>
            <person name="Main D."/>
            <person name="Schroeder B.K."/>
        </authorList>
    </citation>
    <scope>NUCLEOTIDE SEQUENCE [LARGE SCALE GENOMIC DNA]</scope>
    <source>
        <strain evidence="1 2">EcWSU1</strain>
    </source>
</reference>
<dbReference type="AlphaFoldDB" id="G8LEW0"/>
<sequence length="43" mass="5048">MEHGFHFTLSTRNFFNVIESAQFQQFINTVFFTGKLANVFIAF</sequence>
<protein>
    <submittedName>
        <fullName evidence="1">Uncharacterized protein</fullName>
    </submittedName>
</protein>
<name>G8LEW0_9ENTR</name>
<dbReference type="EMBL" id="CP002886">
    <property type="protein sequence ID" value="AEW71483.1"/>
    <property type="molecule type" value="Genomic_DNA"/>
</dbReference>
<dbReference type="HOGENOM" id="CLU_3233059_0_0_6"/>